<dbReference type="PANTHER" id="PTHR16306:SF0">
    <property type="entry name" value="TRANSLIN-ASSOCIATED FACTOR X-INTERACTING PROTEIN 1"/>
    <property type="match status" value="1"/>
</dbReference>
<feature type="coiled-coil region" evidence="2">
    <location>
        <begin position="316"/>
        <end position="380"/>
    </location>
</feature>
<name>A0AAU9VP73_9CNID</name>
<dbReference type="Proteomes" id="UP001159428">
    <property type="component" value="Unassembled WGS sequence"/>
</dbReference>
<proteinExistence type="predicted"/>
<reference evidence="4 5" key="1">
    <citation type="submission" date="2022-05" db="EMBL/GenBank/DDBJ databases">
        <authorList>
            <consortium name="Genoscope - CEA"/>
            <person name="William W."/>
        </authorList>
    </citation>
    <scope>NUCLEOTIDE SEQUENCE [LARGE SCALE GENOMIC DNA]</scope>
</reference>
<dbReference type="PANTHER" id="PTHR16306">
    <property type="entry name" value="TRANSLIN-ASSOCIATED FACTOR X-INTERACTING PROTEIN 1"/>
    <property type="match status" value="1"/>
</dbReference>
<feature type="domain" description="Translin-associated factor X-interacting protein 1 N-terminal" evidence="3">
    <location>
        <begin position="142"/>
        <end position="253"/>
    </location>
</feature>
<evidence type="ECO:0000313" key="4">
    <source>
        <dbReference type="EMBL" id="CAH3032090.1"/>
    </source>
</evidence>
<evidence type="ECO:0000259" key="3">
    <source>
        <dbReference type="Pfam" id="PF15739"/>
    </source>
</evidence>
<dbReference type="AlphaFoldDB" id="A0AAU9VP73"/>
<keyword evidence="1 2" id="KW-0175">Coiled coil</keyword>
<dbReference type="EMBL" id="CALNXJ010000001">
    <property type="protein sequence ID" value="CAH3032090.1"/>
    <property type="molecule type" value="Genomic_DNA"/>
</dbReference>
<evidence type="ECO:0000256" key="1">
    <source>
        <dbReference type="ARBA" id="ARBA00023054"/>
    </source>
</evidence>
<feature type="coiled-coil region" evidence="2">
    <location>
        <begin position="228"/>
        <end position="269"/>
    </location>
</feature>
<gene>
    <name evidence="4" type="ORF">PMEA_00000946</name>
</gene>
<evidence type="ECO:0000256" key="2">
    <source>
        <dbReference type="SAM" id="Coils"/>
    </source>
</evidence>
<keyword evidence="5" id="KW-1185">Reference proteome</keyword>
<sequence length="752" mass="85922">MVATVTKSTKQNGRRGCSVDLMLEDEPNVVGSSIMSHTKLPPLPPSLTTYPQPNTNGKTVKQYTGLSGSSYSLTGPSGSTKFALPSAAVLQPYIDTRAGTLDTWPAHALGPSAPDLNPGVAKQSNEFMPKGVHKPKFLEQLEAFLQKELRSLDCAEMVPSEKRLQAFREVFEYLIEDFKTYKPLLSAIKHEYEMMLIHQREKIRELEPLKSMLVTVSEQCEKKLLAVKQEEKSDMLEMKKENQRLQNIITKLREEQVSLQVQVEKLQEELAAEYLRYRNECDARKMLIADINELKYQQEDAKKPNAEEEGEGKEDVTFLKLALKKAREDLDAKNKKLAEMEADYGDVVPRRDFERLETQFNKLQKDIETFTVDNQKLMQEHNAILEVHKKVVEQRDQYAHDTEQMRRSATPRPHWEKCGQYIEGGIDRWNELSQDRSSDELVDILLAEMTGQDITIIQAGVNTGAEYFTGQGTGPEVPKFLRFEGQVRNRRLGKRDTSLLIKDIWQEKAAHDAEKPDGERDDLGEFLYQYLQRRFGVENMIVEWGYNLYDACGRYSHDPRIGLFFGILQKEVDEAVHHDQLVMLEKLYNALTKVDLAAGNQGTLSRADLEQCLRSFFPLKDDESIEALMKACEQEAPGESVQYKNLFTEDEEGRSGPFVDKIREQEKLEKTMYIKDIESALGGSRQVLPLNDVRRAIQSVDPEVPTEMIDKYLERAFNIPSEQQESGTKIETTLLVKRLQSGSVRRLGAKPK</sequence>
<dbReference type="GO" id="GO:0005737">
    <property type="term" value="C:cytoplasm"/>
    <property type="evidence" value="ECO:0007669"/>
    <property type="project" value="TreeGrafter"/>
</dbReference>
<accession>A0AAU9VP73</accession>
<evidence type="ECO:0000313" key="5">
    <source>
        <dbReference type="Proteomes" id="UP001159428"/>
    </source>
</evidence>
<protein>
    <recommendedName>
        <fullName evidence="3">Translin-associated factor X-interacting protein 1 N-terminal domain-containing protein</fullName>
    </recommendedName>
</protein>
<organism evidence="4 5">
    <name type="scientific">Pocillopora meandrina</name>
    <dbReference type="NCBI Taxonomy" id="46732"/>
    <lineage>
        <taxon>Eukaryota</taxon>
        <taxon>Metazoa</taxon>
        <taxon>Cnidaria</taxon>
        <taxon>Anthozoa</taxon>
        <taxon>Hexacorallia</taxon>
        <taxon>Scleractinia</taxon>
        <taxon>Astrocoeniina</taxon>
        <taxon>Pocilloporidae</taxon>
        <taxon>Pocillopora</taxon>
    </lineage>
</organism>
<dbReference type="Pfam" id="PF15739">
    <property type="entry name" value="TSNAXIP1_N"/>
    <property type="match status" value="1"/>
</dbReference>
<comment type="caution">
    <text evidence="4">The sequence shown here is derived from an EMBL/GenBank/DDBJ whole genome shotgun (WGS) entry which is preliminary data.</text>
</comment>
<dbReference type="InterPro" id="IPR032755">
    <property type="entry name" value="TSNAXIP1_N"/>
</dbReference>